<evidence type="ECO:0000259" key="14">
    <source>
        <dbReference type="PROSITE" id="PS51192"/>
    </source>
</evidence>
<feature type="compositionally biased region" description="Basic and acidic residues" evidence="12">
    <location>
        <begin position="292"/>
        <end position="320"/>
    </location>
</feature>
<dbReference type="InterPro" id="IPR027417">
    <property type="entry name" value="P-loop_NTPase"/>
</dbReference>
<proteinExistence type="inferred from homology"/>
<evidence type="ECO:0000256" key="12">
    <source>
        <dbReference type="SAM" id="MobiDB-lite"/>
    </source>
</evidence>
<evidence type="ECO:0000313" key="16">
    <source>
        <dbReference type="EMBL" id="RJE23307.1"/>
    </source>
</evidence>
<feature type="domain" description="Helicase ATP-binding" evidence="14">
    <location>
        <begin position="448"/>
        <end position="621"/>
    </location>
</feature>
<protein>
    <submittedName>
        <fullName evidence="16">SNF2 family helicase</fullName>
    </submittedName>
</protein>
<feature type="region of interest" description="Disordered" evidence="12">
    <location>
        <begin position="292"/>
        <end position="323"/>
    </location>
</feature>
<dbReference type="CDD" id="cd18793">
    <property type="entry name" value="SF2_C_SNF"/>
    <property type="match status" value="1"/>
</dbReference>
<dbReference type="InterPro" id="IPR013083">
    <property type="entry name" value="Znf_RING/FYVE/PHD"/>
</dbReference>
<evidence type="ECO:0000256" key="2">
    <source>
        <dbReference type="ARBA" id="ARBA00007025"/>
    </source>
</evidence>
<dbReference type="OrthoDB" id="448448at2759"/>
<dbReference type="SMART" id="SM00184">
    <property type="entry name" value="RING"/>
    <property type="match status" value="1"/>
</dbReference>
<keyword evidence="10" id="KW-0539">Nucleus</keyword>
<gene>
    <name evidence="16" type="ORF">PHISCL_04337</name>
</gene>
<dbReference type="SUPFAM" id="SSF52540">
    <property type="entry name" value="P-loop containing nucleoside triphosphate hydrolases"/>
    <property type="match status" value="2"/>
</dbReference>
<dbReference type="InterPro" id="IPR001841">
    <property type="entry name" value="Znf_RING"/>
</dbReference>
<feature type="domain" description="Helicase C-terminal" evidence="15">
    <location>
        <begin position="847"/>
        <end position="1014"/>
    </location>
</feature>
<dbReference type="InterPro" id="IPR001650">
    <property type="entry name" value="Helicase_C-like"/>
</dbReference>
<dbReference type="PROSITE" id="PS50089">
    <property type="entry name" value="ZF_RING_2"/>
    <property type="match status" value="1"/>
</dbReference>
<keyword evidence="6" id="KW-0378">Hydrolase</keyword>
<dbReference type="SUPFAM" id="SSF57850">
    <property type="entry name" value="RING/U-box"/>
    <property type="match status" value="1"/>
</dbReference>
<keyword evidence="17" id="KW-1185">Reference proteome</keyword>
<dbReference type="InterPro" id="IPR000330">
    <property type="entry name" value="SNF2_N"/>
</dbReference>
<feature type="region of interest" description="Disordered" evidence="12">
    <location>
        <begin position="1"/>
        <end position="89"/>
    </location>
</feature>
<dbReference type="Proteomes" id="UP000266188">
    <property type="component" value="Unassembled WGS sequence"/>
</dbReference>
<evidence type="ECO:0000256" key="6">
    <source>
        <dbReference type="ARBA" id="ARBA00022801"/>
    </source>
</evidence>
<dbReference type="SMART" id="SM00490">
    <property type="entry name" value="HELICc"/>
    <property type="match status" value="1"/>
</dbReference>
<organism evidence="16 17">
    <name type="scientific">Aspergillus sclerotialis</name>
    <dbReference type="NCBI Taxonomy" id="2070753"/>
    <lineage>
        <taxon>Eukaryota</taxon>
        <taxon>Fungi</taxon>
        <taxon>Dikarya</taxon>
        <taxon>Ascomycota</taxon>
        <taxon>Pezizomycotina</taxon>
        <taxon>Eurotiomycetes</taxon>
        <taxon>Eurotiomycetidae</taxon>
        <taxon>Eurotiales</taxon>
        <taxon>Aspergillaceae</taxon>
        <taxon>Aspergillus</taxon>
        <taxon>Aspergillus subgen. Polypaecilum</taxon>
    </lineage>
</organism>
<dbReference type="GO" id="GO:0005524">
    <property type="term" value="F:ATP binding"/>
    <property type="evidence" value="ECO:0007669"/>
    <property type="project" value="UniProtKB-KW"/>
</dbReference>
<comment type="subcellular location">
    <subcellularLocation>
        <location evidence="1">Nucleus</location>
    </subcellularLocation>
</comment>
<accession>A0A3A2ZPB7</accession>
<dbReference type="GO" id="GO:0006281">
    <property type="term" value="P:DNA repair"/>
    <property type="evidence" value="ECO:0007669"/>
    <property type="project" value="TreeGrafter"/>
</dbReference>
<evidence type="ECO:0000256" key="10">
    <source>
        <dbReference type="ARBA" id="ARBA00023242"/>
    </source>
</evidence>
<evidence type="ECO:0000256" key="9">
    <source>
        <dbReference type="ARBA" id="ARBA00022840"/>
    </source>
</evidence>
<feature type="domain" description="RING-type" evidence="13">
    <location>
        <begin position="776"/>
        <end position="814"/>
    </location>
</feature>
<name>A0A3A2ZPB7_9EURO</name>
<keyword evidence="8" id="KW-0862">Zinc</keyword>
<evidence type="ECO:0000313" key="17">
    <source>
        <dbReference type="Proteomes" id="UP000266188"/>
    </source>
</evidence>
<dbReference type="CDD" id="cd18008">
    <property type="entry name" value="DEXDc_SHPRH-like"/>
    <property type="match status" value="1"/>
</dbReference>
<dbReference type="InterPro" id="IPR050628">
    <property type="entry name" value="SNF2_RAD54_helicase_TF"/>
</dbReference>
<keyword evidence="5 11" id="KW-0863">Zinc-finger</keyword>
<dbReference type="GO" id="GO:0016818">
    <property type="term" value="F:hydrolase activity, acting on acid anhydrides, in phosphorus-containing anhydrides"/>
    <property type="evidence" value="ECO:0007669"/>
    <property type="project" value="InterPro"/>
</dbReference>
<dbReference type="GO" id="GO:0008094">
    <property type="term" value="F:ATP-dependent activity, acting on DNA"/>
    <property type="evidence" value="ECO:0007669"/>
    <property type="project" value="TreeGrafter"/>
</dbReference>
<dbReference type="PANTHER" id="PTHR45626">
    <property type="entry name" value="TRANSCRIPTION TERMINATION FACTOR 2-RELATED"/>
    <property type="match status" value="1"/>
</dbReference>
<keyword evidence="3" id="KW-0479">Metal-binding</keyword>
<comment type="similarity">
    <text evidence="2">Belongs to the SNF2/RAD54 helicase family.</text>
</comment>
<dbReference type="Gene3D" id="3.30.70.2330">
    <property type="match status" value="1"/>
</dbReference>
<evidence type="ECO:0000256" key="3">
    <source>
        <dbReference type="ARBA" id="ARBA00022723"/>
    </source>
</evidence>
<dbReference type="InterPro" id="IPR038718">
    <property type="entry name" value="SNF2-like_sf"/>
</dbReference>
<evidence type="ECO:0000259" key="15">
    <source>
        <dbReference type="PROSITE" id="PS51194"/>
    </source>
</evidence>
<reference evidence="17" key="1">
    <citation type="submission" date="2017-02" db="EMBL/GenBank/DDBJ databases">
        <authorList>
            <person name="Tafer H."/>
            <person name="Lopandic K."/>
        </authorList>
    </citation>
    <scope>NUCLEOTIDE SEQUENCE [LARGE SCALE GENOMIC DNA]</scope>
    <source>
        <strain evidence="17">CBS 366.77</strain>
    </source>
</reference>
<dbReference type="PROSITE" id="PS51194">
    <property type="entry name" value="HELICASE_CTER"/>
    <property type="match status" value="1"/>
</dbReference>
<dbReference type="PROSITE" id="PS51192">
    <property type="entry name" value="HELICASE_ATP_BIND_1"/>
    <property type="match status" value="1"/>
</dbReference>
<evidence type="ECO:0000259" key="13">
    <source>
        <dbReference type="PROSITE" id="PS50089"/>
    </source>
</evidence>
<dbReference type="Pfam" id="PF00176">
    <property type="entry name" value="SNF2-rel_dom"/>
    <property type="match status" value="1"/>
</dbReference>
<sequence length="1019" mass="113559">MAPRRGKRKSDTVDLTGNDGDESQAPPSKSARPEPSNQSESNNDQRFEQILGKRFGQRSKQAIEQRLEQNAQTPQNPPANLLNHLPSAVDGFKQDPGQRFGHNGERPFQNQPVIPPRQLSEVSTLDRLRQNLGQRLGQNTEFVPLSQLSQISSTDEDDAQATDLIQGSQDFDDASVNDYILYDNLHTKIVGVRFYTGHATLGEHVVVKREPNNPYDSNAIQVDNVVGQQIGHIPRQIAAKLAKYMDTKELLVEGVLTGVKGAYDCPVSLKLFGTADPVKRVQLKQRMERDRLPLGELKRRERELAKQQKEREKAQKEAAKRSRALGLNPAEWEKAQNPLFASLAAGEGIPERESLEDIIGQSSTFNPREVGEVVENFGTNEADMANMPMVDTPAALSTEMLPYQRQGLAWMIAKESPDLPAVGSQDVSQLWKRKGNLFTNIATNFTTSQAPQLASGGILADDMGLGKTIQVISLILANSQLKSAGSSKTTLIVSPVGVMSNWKNQIQDHTHADKAPSVLIYHGAGKKEAANLSQYDVVVTSYGALTVEYKPSTQRPSTKGIYSVHWRRVVLDEGHTIRNPRMKGALAACHLQADSRWTLTGTPIINSLKDLYSQVRFLRLSGGLEDMAVFNSVLVRPLMSGDPDARLLLQALMGTICLRRRKDMAFVNLRLPPLTSRVLRVKFHAHEQKKYNMFESEAKGVLVNYKSTDKHGTTYSHLLEVLLRLRQVCNHWALCKNRIDKLMGLLEENKVVPLTHENITALQEMLQLHIESQEICPICLDVLETPVITHCAHAFDRDCIEQTIERQHKCPLCRAEIQDTSALVSPANESGEDAQNVAADPDNPSSKIEALIKILTAQGQDPTTKTVVFSQWTSFLDLIEPHLQRAGINFVRIDGKMRSDKRDLSTDTFTTDPECKVLLASLNVCSVGLNLAVANQVILADSWWAPAIEDQAVDRVYRLGQKRDTTVWRLVMENSIEDRILDVQETKRKLMSDAFRESTKKKKADRATQIADLEKLLAG</sequence>
<dbReference type="Gene3D" id="3.40.50.300">
    <property type="entry name" value="P-loop containing nucleotide triphosphate hydrolases"/>
    <property type="match status" value="1"/>
</dbReference>
<dbReference type="EMBL" id="MVGC01000126">
    <property type="protein sequence ID" value="RJE23307.1"/>
    <property type="molecule type" value="Genomic_DNA"/>
</dbReference>
<evidence type="ECO:0000256" key="4">
    <source>
        <dbReference type="ARBA" id="ARBA00022741"/>
    </source>
</evidence>
<dbReference type="GO" id="GO:0004386">
    <property type="term" value="F:helicase activity"/>
    <property type="evidence" value="ECO:0007669"/>
    <property type="project" value="UniProtKB-KW"/>
</dbReference>
<dbReference type="SMART" id="SM00487">
    <property type="entry name" value="DEXDc"/>
    <property type="match status" value="1"/>
</dbReference>
<dbReference type="SMART" id="SM00910">
    <property type="entry name" value="HIRAN"/>
    <property type="match status" value="1"/>
</dbReference>
<dbReference type="InterPro" id="IPR049730">
    <property type="entry name" value="SNF2/RAD54-like_C"/>
</dbReference>
<keyword evidence="9" id="KW-0067">ATP-binding</keyword>
<evidence type="ECO:0000256" key="5">
    <source>
        <dbReference type="ARBA" id="ARBA00022771"/>
    </source>
</evidence>
<dbReference type="Pfam" id="PF13923">
    <property type="entry name" value="zf-C3HC4_2"/>
    <property type="match status" value="1"/>
</dbReference>
<evidence type="ECO:0000256" key="1">
    <source>
        <dbReference type="ARBA" id="ARBA00004123"/>
    </source>
</evidence>
<dbReference type="InterPro" id="IPR014905">
    <property type="entry name" value="HIRAN"/>
</dbReference>
<dbReference type="GO" id="GO:0005634">
    <property type="term" value="C:nucleus"/>
    <property type="evidence" value="ECO:0007669"/>
    <property type="project" value="UniProtKB-SubCell"/>
</dbReference>
<dbReference type="Pfam" id="PF00271">
    <property type="entry name" value="Helicase_C"/>
    <property type="match status" value="1"/>
</dbReference>
<dbReference type="PANTHER" id="PTHR45626:SF11">
    <property type="entry name" value="FAMILY HELICASE, PUTATIVE (AFU_ORTHOLOGUE AFUA_5G06590)-RELATED"/>
    <property type="match status" value="1"/>
</dbReference>
<dbReference type="Gene3D" id="3.30.40.10">
    <property type="entry name" value="Zinc/RING finger domain, C3HC4 (zinc finger)"/>
    <property type="match status" value="1"/>
</dbReference>
<dbReference type="GO" id="GO:0003676">
    <property type="term" value="F:nucleic acid binding"/>
    <property type="evidence" value="ECO:0007669"/>
    <property type="project" value="InterPro"/>
</dbReference>
<feature type="compositionally biased region" description="Polar residues" evidence="12">
    <location>
        <begin position="35"/>
        <end position="44"/>
    </location>
</feature>
<evidence type="ECO:0000256" key="8">
    <source>
        <dbReference type="ARBA" id="ARBA00022833"/>
    </source>
</evidence>
<dbReference type="GO" id="GO:0008270">
    <property type="term" value="F:zinc ion binding"/>
    <property type="evidence" value="ECO:0007669"/>
    <property type="project" value="UniProtKB-KW"/>
</dbReference>
<evidence type="ECO:0000256" key="11">
    <source>
        <dbReference type="PROSITE-ProRule" id="PRU00175"/>
    </source>
</evidence>
<dbReference type="InterPro" id="IPR014001">
    <property type="entry name" value="Helicase_ATP-bd"/>
</dbReference>
<keyword evidence="4" id="KW-0547">Nucleotide-binding</keyword>
<dbReference type="Pfam" id="PF08797">
    <property type="entry name" value="HIRAN"/>
    <property type="match status" value="1"/>
</dbReference>
<evidence type="ECO:0000256" key="7">
    <source>
        <dbReference type="ARBA" id="ARBA00022806"/>
    </source>
</evidence>
<dbReference type="Gene3D" id="3.40.50.10810">
    <property type="entry name" value="Tandem AAA-ATPase domain"/>
    <property type="match status" value="1"/>
</dbReference>
<keyword evidence="7 16" id="KW-0347">Helicase</keyword>
<comment type="caution">
    <text evidence="16">The sequence shown here is derived from an EMBL/GenBank/DDBJ whole genome shotgun (WGS) entry which is preliminary data.</text>
</comment>
<dbReference type="STRING" id="2070753.A0A3A2ZPB7"/>
<dbReference type="AlphaFoldDB" id="A0A3A2ZPB7"/>